<accession>A0A7Y3SWK0</accession>
<gene>
    <name evidence="1" type="ORF">HLQ16_10420</name>
</gene>
<proteinExistence type="predicted"/>
<protein>
    <submittedName>
        <fullName evidence="1">Uncharacterized protein</fullName>
    </submittedName>
</protein>
<evidence type="ECO:0000313" key="1">
    <source>
        <dbReference type="EMBL" id="NNU76345.1"/>
    </source>
</evidence>
<evidence type="ECO:0000313" key="2">
    <source>
        <dbReference type="Proteomes" id="UP000531659"/>
    </source>
</evidence>
<dbReference type="Proteomes" id="UP000531659">
    <property type="component" value="Unassembled WGS sequence"/>
</dbReference>
<dbReference type="AlphaFoldDB" id="A0A7Y3SWK0"/>
<organism evidence="1 2">
    <name type="scientific">Clostridium estertheticum</name>
    <dbReference type="NCBI Taxonomy" id="238834"/>
    <lineage>
        <taxon>Bacteria</taxon>
        <taxon>Bacillati</taxon>
        <taxon>Bacillota</taxon>
        <taxon>Clostridia</taxon>
        <taxon>Eubacteriales</taxon>
        <taxon>Clostridiaceae</taxon>
        <taxon>Clostridium</taxon>
    </lineage>
</organism>
<reference evidence="1 2" key="1">
    <citation type="submission" date="2020-05" db="EMBL/GenBank/DDBJ databases">
        <title>Complete genome of Clostridium estertheticum subspecies estertheticum, isolated from Vacuum packed lamb meat from New Zealand imported to Switzerland.</title>
        <authorList>
            <person name="Wambui J."/>
            <person name="Stevens M.J.A."/>
            <person name="Stephan R."/>
        </authorList>
    </citation>
    <scope>NUCLEOTIDE SEQUENCE [LARGE SCALE GENOMIC DNA]</scope>
    <source>
        <strain evidence="1 2">CEST001</strain>
    </source>
</reference>
<dbReference type="RefSeq" id="WP_171297035.1">
    <property type="nucleotide sequence ID" value="NZ_CP087098.1"/>
</dbReference>
<comment type="caution">
    <text evidence="1">The sequence shown here is derived from an EMBL/GenBank/DDBJ whole genome shotgun (WGS) entry which is preliminary data.</text>
</comment>
<dbReference type="EMBL" id="JABEYB010000007">
    <property type="protein sequence ID" value="NNU76345.1"/>
    <property type="molecule type" value="Genomic_DNA"/>
</dbReference>
<sequence length="140" mass="16373">MKIESCIIEKITSESITDTYDKVLEIISFEIESTYDDLETYDDYCDITEYVLDNIGCDIYELIEDSIRTKLDEHTLDTISEDRFDIDSIIADEIDVNDIIGDEYDKVIYKQSDDFKESIEKYAKNIIALFEDASWMPLDK</sequence>
<name>A0A7Y3SWK0_9CLOT</name>